<evidence type="ECO:0000256" key="1">
    <source>
        <dbReference type="SAM" id="SignalP"/>
    </source>
</evidence>
<dbReference type="RefSeq" id="WP_266052323.1">
    <property type="nucleotide sequence ID" value="NZ_JAPFQO010000006.1"/>
</dbReference>
<dbReference type="InterPro" id="IPR018247">
    <property type="entry name" value="EF_Hand_1_Ca_BS"/>
</dbReference>
<accession>A0ABT3REH6</accession>
<keyword evidence="1" id="KW-0732">Signal</keyword>
<organism evidence="2 3">
    <name type="scientific">Pontibacter anaerobius</name>
    <dbReference type="NCBI Taxonomy" id="2993940"/>
    <lineage>
        <taxon>Bacteria</taxon>
        <taxon>Pseudomonadati</taxon>
        <taxon>Bacteroidota</taxon>
        <taxon>Cytophagia</taxon>
        <taxon>Cytophagales</taxon>
        <taxon>Hymenobacteraceae</taxon>
        <taxon>Pontibacter</taxon>
    </lineage>
</organism>
<dbReference type="Proteomes" id="UP001207228">
    <property type="component" value="Unassembled WGS sequence"/>
</dbReference>
<sequence length="195" mass="22648">MKTKQISLLKYIRNGACFALLAGLVACGGEGETTTATEEEVVATEEMEDDAGVMDNWDTERFNTTFASNNRYGEWDENDDDLLDENEFYGGVYDTWDLNDDDLLDENEWTTATNDFGIENQNWKDWDTNADNSLDENEFRTGMGNTSYYTDWDADKDKMINEREYSDGIFGLWDDNDDDMLDTNEYERYNRYYGS</sequence>
<comment type="caution">
    <text evidence="2">The sequence shown here is derived from an EMBL/GenBank/DDBJ whole genome shotgun (WGS) entry which is preliminary data.</text>
</comment>
<keyword evidence="3" id="KW-1185">Reference proteome</keyword>
<reference evidence="2 3" key="1">
    <citation type="submission" date="2022-11" db="EMBL/GenBank/DDBJ databases">
        <title>The characterization of three novel Bacteroidetes species and genomic analysis of their roles in tidal elemental geochemical cycles.</title>
        <authorList>
            <person name="Ma K.-J."/>
        </authorList>
    </citation>
    <scope>NUCLEOTIDE SEQUENCE [LARGE SCALE GENOMIC DNA]</scope>
    <source>
        <strain evidence="2 3">M82</strain>
    </source>
</reference>
<dbReference type="SUPFAM" id="SSF47473">
    <property type="entry name" value="EF-hand"/>
    <property type="match status" value="1"/>
</dbReference>
<name>A0ABT3REH6_9BACT</name>
<dbReference type="InterPro" id="IPR011992">
    <property type="entry name" value="EF-hand-dom_pair"/>
</dbReference>
<dbReference type="EMBL" id="JAPFQO010000006">
    <property type="protein sequence ID" value="MCX2740261.1"/>
    <property type="molecule type" value="Genomic_DNA"/>
</dbReference>
<evidence type="ECO:0008006" key="4">
    <source>
        <dbReference type="Google" id="ProtNLM"/>
    </source>
</evidence>
<evidence type="ECO:0000313" key="3">
    <source>
        <dbReference type="Proteomes" id="UP001207228"/>
    </source>
</evidence>
<gene>
    <name evidence="2" type="ORF">OO017_09925</name>
</gene>
<protein>
    <recommendedName>
        <fullName evidence="4">EF-hand domain-containing protein</fullName>
    </recommendedName>
</protein>
<dbReference type="PROSITE" id="PS51257">
    <property type="entry name" value="PROKAR_LIPOPROTEIN"/>
    <property type="match status" value="1"/>
</dbReference>
<feature type="signal peptide" evidence="1">
    <location>
        <begin position="1"/>
        <end position="28"/>
    </location>
</feature>
<dbReference type="PROSITE" id="PS00018">
    <property type="entry name" value="EF_HAND_1"/>
    <property type="match status" value="3"/>
</dbReference>
<proteinExistence type="predicted"/>
<feature type="chain" id="PRO_5047530231" description="EF-hand domain-containing protein" evidence="1">
    <location>
        <begin position="29"/>
        <end position="195"/>
    </location>
</feature>
<evidence type="ECO:0000313" key="2">
    <source>
        <dbReference type="EMBL" id="MCX2740261.1"/>
    </source>
</evidence>